<evidence type="ECO:0000313" key="4">
    <source>
        <dbReference type="Proteomes" id="UP000800200"/>
    </source>
</evidence>
<feature type="compositionally biased region" description="Pro residues" evidence="2">
    <location>
        <begin position="24"/>
        <end position="36"/>
    </location>
</feature>
<feature type="compositionally biased region" description="Low complexity" evidence="2">
    <location>
        <begin position="50"/>
        <end position="64"/>
    </location>
</feature>
<evidence type="ECO:0000256" key="2">
    <source>
        <dbReference type="SAM" id="MobiDB-lite"/>
    </source>
</evidence>
<gene>
    <name evidence="3" type="ORF">K469DRAFT_749732</name>
</gene>
<feature type="region of interest" description="Disordered" evidence="2">
    <location>
        <begin position="15"/>
        <end position="68"/>
    </location>
</feature>
<organism evidence="3 4">
    <name type="scientific">Zopfia rhizophila CBS 207.26</name>
    <dbReference type="NCBI Taxonomy" id="1314779"/>
    <lineage>
        <taxon>Eukaryota</taxon>
        <taxon>Fungi</taxon>
        <taxon>Dikarya</taxon>
        <taxon>Ascomycota</taxon>
        <taxon>Pezizomycotina</taxon>
        <taxon>Dothideomycetes</taxon>
        <taxon>Dothideomycetes incertae sedis</taxon>
        <taxon>Zopfiaceae</taxon>
        <taxon>Zopfia</taxon>
    </lineage>
</organism>
<keyword evidence="4" id="KW-1185">Reference proteome</keyword>
<dbReference type="EMBL" id="ML994629">
    <property type="protein sequence ID" value="KAF2186702.1"/>
    <property type="molecule type" value="Genomic_DNA"/>
</dbReference>
<dbReference type="Proteomes" id="UP000800200">
    <property type="component" value="Unassembled WGS sequence"/>
</dbReference>
<evidence type="ECO:0000256" key="1">
    <source>
        <dbReference type="SAM" id="Coils"/>
    </source>
</evidence>
<dbReference type="AlphaFoldDB" id="A0A6A6E7F5"/>
<evidence type="ECO:0000313" key="3">
    <source>
        <dbReference type="EMBL" id="KAF2186702.1"/>
    </source>
</evidence>
<accession>A0A6A6E7F5</accession>
<keyword evidence="1" id="KW-0175">Coiled coil</keyword>
<sequence>MASSALVDLEEDLMSFGSVNGPSHPAPSRPAYPPPSQRLLDEDLGERVGSLPSAAPRPARQSSSNLLLHPNISVTMSSAQPKAAGQDSFASALNALKTRDWSSATNGNGGDYLQHIRVCQTLTSRLFLVPNSHTNGFDEPRKESASPVLGHAVSVKYYLNTTKAASQLATQRSAEPTQPLFGDLSRPTCNTASCNSPSLQSTNYDGDVRKLDTLLTHIQAQMSDVDEGNEEAPAAAQLPPSFQEKKISPPPGLGHRRDRSAMDEMFRTPSPCSVRILTNEDAQESIVRLTLPVYESMIQNMEKLKTDARLAEARHHLGITDVRSVQQDQFNNSSRISQLEDQPGKSGKMVEAKLCNDRLMADVAHLAAEKAELQTASKSKCAQIDYRSHGNDVLPEGVGKLKDEKLRDVKLELERLREEKLQADRENRRLIQALTIERDTLLTQQPAPRNRSLASAFFQKDQEIRDLNAKLAIAEEKEKENNELRAKVQTEKNEGDVLTQQLKQASKSPSEIAELEAKVKEKESEASRLLNDKQNLQKQLENKEALCRKLENDRKVLRGAAHLVQPAQGSRLPKTVFQCVECYVKNLQCDNAARCRNCVDESARALLGDPLSAQAQ</sequence>
<reference evidence="3" key="1">
    <citation type="journal article" date="2020" name="Stud. Mycol.">
        <title>101 Dothideomycetes genomes: a test case for predicting lifestyles and emergence of pathogens.</title>
        <authorList>
            <person name="Haridas S."/>
            <person name="Albert R."/>
            <person name="Binder M."/>
            <person name="Bloem J."/>
            <person name="Labutti K."/>
            <person name="Salamov A."/>
            <person name="Andreopoulos B."/>
            <person name="Baker S."/>
            <person name="Barry K."/>
            <person name="Bills G."/>
            <person name="Bluhm B."/>
            <person name="Cannon C."/>
            <person name="Castanera R."/>
            <person name="Culley D."/>
            <person name="Daum C."/>
            <person name="Ezra D."/>
            <person name="Gonzalez J."/>
            <person name="Henrissat B."/>
            <person name="Kuo A."/>
            <person name="Liang C."/>
            <person name="Lipzen A."/>
            <person name="Lutzoni F."/>
            <person name="Magnuson J."/>
            <person name="Mondo S."/>
            <person name="Nolan M."/>
            <person name="Ohm R."/>
            <person name="Pangilinan J."/>
            <person name="Park H.-J."/>
            <person name="Ramirez L."/>
            <person name="Alfaro M."/>
            <person name="Sun H."/>
            <person name="Tritt A."/>
            <person name="Yoshinaga Y."/>
            <person name="Zwiers L.-H."/>
            <person name="Turgeon B."/>
            <person name="Goodwin S."/>
            <person name="Spatafora J."/>
            <person name="Crous P."/>
            <person name="Grigoriev I."/>
        </authorList>
    </citation>
    <scope>NUCLEOTIDE SEQUENCE</scope>
    <source>
        <strain evidence="3">CBS 207.26</strain>
    </source>
</reference>
<name>A0A6A6E7F5_9PEZI</name>
<dbReference type="OrthoDB" id="3777260at2759"/>
<feature type="coiled-coil region" evidence="1">
    <location>
        <begin position="464"/>
        <end position="560"/>
    </location>
</feature>
<proteinExistence type="predicted"/>
<protein>
    <submittedName>
        <fullName evidence="3">Uncharacterized protein</fullName>
    </submittedName>
</protein>
<feature type="coiled-coil region" evidence="1">
    <location>
        <begin position="356"/>
        <end position="433"/>
    </location>
</feature>
<feature type="region of interest" description="Disordered" evidence="2">
    <location>
        <begin position="228"/>
        <end position="258"/>
    </location>
</feature>